<comment type="similarity">
    <text evidence="2">Belongs to the DAP-DAPL1 family.</text>
</comment>
<dbReference type="InterPro" id="IPR024130">
    <property type="entry name" value="DAP1/DAPL1"/>
</dbReference>
<evidence type="ECO:0000313" key="4">
    <source>
        <dbReference type="Ensembl" id="ENSOTSP00005112698.1"/>
    </source>
</evidence>
<organism evidence="4 5">
    <name type="scientific">Oncorhynchus tshawytscha</name>
    <name type="common">Chinook salmon</name>
    <name type="synonym">Salmo tshawytscha</name>
    <dbReference type="NCBI Taxonomy" id="74940"/>
    <lineage>
        <taxon>Eukaryota</taxon>
        <taxon>Metazoa</taxon>
        <taxon>Chordata</taxon>
        <taxon>Craniata</taxon>
        <taxon>Vertebrata</taxon>
        <taxon>Euteleostomi</taxon>
        <taxon>Actinopterygii</taxon>
        <taxon>Neopterygii</taxon>
        <taxon>Teleostei</taxon>
        <taxon>Protacanthopterygii</taxon>
        <taxon>Salmoniformes</taxon>
        <taxon>Salmonidae</taxon>
        <taxon>Salmoninae</taxon>
        <taxon>Oncorhynchus</taxon>
    </lineage>
</organism>
<dbReference type="Ensembl" id="ENSOTST00005118071.1">
    <property type="protein sequence ID" value="ENSOTSP00005112698.1"/>
    <property type="gene ID" value="ENSOTSG00005007567.2"/>
</dbReference>
<dbReference type="Proteomes" id="UP000694402">
    <property type="component" value="Unassembled WGS sequence"/>
</dbReference>
<dbReference type="GO" id="GO:0097190">
    <property type="term" value="P:apoptotic signaling pathway"/>
    <property type="evidence" value="ECO:0007669"/>
    <property type="project" value="TreeGrafter"/>
</dbReference>
<feature type="region of interest" description="Disordered" evidence="3">
    <location>
        <begin position="1"/>
        <end position="20"/>
    </location>
</feature>
<reference evidence="5" key="1">
    <citation type="journal article" date="2018" name="PLoS ONE">
        <title>Chinook salmon (Oncorhynchus tshawytscha) genome and transcriptome.</title>
        <authorList>
            <person name="Christensen K.A."/>
            <person name="Leong J.S."/>
            <person name="Sakhrani D."/>
            <person name="Biagi C.A."/>
            <person name="Minkley D.R."/>
            <person name="Withler R.E."/>
            <person name="Rondeau E.B."/>
            <person name="Koop B.F."/>
            <person name="Devlin R.H."/>
        </authorList>
    </citation>
    <scope>NUCLEOTIDE SEQUENCE [LARGE SCALE GENOMIC DNA]</scope>
</reference>
<reference evidence="4" key="2">
    <citation type="submission" date="2025-08" db="UniProtKB">
        <authorList>
            <consortium name="Ensembl"/>
        </authorList>
    </citation>
    <scope>IDENTIFICATION</scope>
</reference>
<dbReference type="Pfam" id="PF15228">
    <property type="entry name" value="DAP"/>
    <property type="match status" value="1"/>
</dbReference>
<dbReference type="GO" id="GO:0034198">
    <property type="term" value="P:cellular response to amino acid starvation"/>
    <property type="evidence" value="ECO:0007669"/>
    <property type="project" value="TreeGrafter"/>
</dbReference>
<reference evidence="4" key="3">
    <citation type="submission" date="2025-09" db="UniProtKB">
        <authorList>
            <consortium name="Ensembl"/>
        </authorList>
    </citation>
    <scope>IDENTIFICATION</scope>
</reference>
<keyword evidence="1" id="KW-0810">Translation regulation</keyword>
<dbReference type="GO" id="GO:0070513">
    <property type="term" value="F:death domain binding"/>
    <property type="evidence" value="ECO:0007669"/>
    <property type="project" value="TreeGrafter"/>
</dbReference>
<accession>A0AAZ3P992</accession>
<dbReference type="PANTHER" id="PTHR13177">
    <property type="entry name" value="DEATH-ASSOCIATED PROTEIN 1"/>
    <property type="match status" value="1"/>
</dbReference>
<proteinExistence type="inferred from homology"/>
<protein>
    <recommendedName>
        <fullName evidence="6">Death-associated protein 1</fullName>
    </recommendedName>
</protein>
<dbReference type="GO" id="GO:0006417">
    <property type="term" value="P:regulation of translation"/>
    <property type="evidence" value="ECO:0007669"/>
    <property type="project" value="UniProtKB-KW"/>
</dbReference>
<sequence length="140" mass="14996">MSSPPKEKIETKGGHLPAVKAGGMRIVQKHQGAAPPETPPIKDEDEDFVEEPSPPKPTVVVSGVVTKAATGSLALPPVFPCIPQHACRLRQGLYLSGSNPSRSMYPPTCLQALYLSGSPPVWPCILQHACRLLQALNKAW</sequence>
<evidence type="ECO:0000256" key="3">
    <source>
        <dbReference type="SAM" id="MobiDB-lite"/>
    </source>
</evidence>
<name>A0AAZ3P992_ONCTS</name>
<feature type="region of interest" description="Disordered" evidence="3">
    <location>
        <begin position="26"/>
        <end position="56"/>
    </location>
</feature>
<evidence type="ECO:0000256" key="1">
    <source>
        <dbReference type="ARBA" id="ARBA00022845"/>
    </source>
</evidence>
<evidence type="ECO:0000313" key="5">
    <source>
        <dbReference type="Proteomes" id="UP000694402"/>
    </source>
</evidence>
<feature type="compositionally biased region" description="Basic and acidic residues" evidence="3">
    <location>
        <begin position="1"/>
        <end position="13"/>
    </location>
</feature>
<dbReference type="AlphaFoldDB" id="A0AAZ3P992"/>
<dbReference type="GeneTree" id="ENSGT01090000260283"/>
<dbReference type="PANTHER" id="PTHR13177:SF3">
    <property type="entry name" value="DEATH-ASSOCIATED PROTEIN 1"/>
    <property type="match status" value="1"/>
</dbReference>
<gene>
    <name evidence="4" type="primary">DAP</name>
</gene>
<dbReference type="GO" id="GO:0010507">
    <property type="term" value="P:negative regulation of autophagy"/>
    <property type="evidence" value="ECO:0007669"/>
    <property type="project" value="TreeGrafter"/>
</dbReference>
<evidence type="ECO:0008006" key="6">
    <source>
        <dbReference type="Google" id="ProtNLM"/>
    </source>
</evidence>
<keyword evidence="5" id="KW-1185">Reference proteome</keyword>
<evidence type="ECO:0000256" key="2">
    <source>
        <dbReference type="ARBA" id="ARBA00038025"/>
    </source>
</evidence>